<dbReference type="Proteomes" id="UP000837857">
    <property type="component" value="Chromosome 8"/>
</dbReference>
<organism evidence="1 2">
    <name type="scientific">Iphiclides podalirius</name>
    <name type="common">scarce swallowtail</name>
    <dbReference type="NCBI Taxonomy" id="110791"/>
    <lineage>
        <taxon>Eukaryota</taxon>
        <taxon>Metazoa</taxon>
        <taxon>Ecdysozoa</taxon>
        <taxon>Arthropoda</taxon>
        <taxon>Hexapoda</taxon>
        <taxon>Insecta</taxon>
        <taxon>Pterygota</taxon>
        <taxon>Neoptera</taxon>
        <taxon>Endopterygota</taxon>
        <taxon>Lepidoptera</taxon>
        <taxon>Glossata</taxon>
        <taxon>Ditrysia</taxon>
        <taxon>Papilionoidea</taxon>
        <taxon>Papilionidae</taxon>
        <taxon>Papilioninae</taxon>
        <taxon>Iphiclides</taxon>
    </lineage>
</organism>
<reference evidence="1" key="1">
    <citation type="submission" date="2022-03" db="EMBL/GenBank/DDBJ databases">
        <authorList>
            <person name="Martin H S."/>
        </authorList>
    </citation>
    <scope>NUCLEOTIDE SEQUENCE</scope>
</reference>
<keyword evidence="2" id="KW-1185">Reference proteome</keyword>
<accession>A0ABN8J574</accession>
<dbReference type="EMBL" id="OW152820">
    <property type="protein sequence ID" value="CAH2075559.1"/>
    <property type="molecule type" value="Genomic_DNA"/>
</dbReference>
<protein>
    <submittedName>
        <fullName evidence="1">Uncharacterized protein</fullName>
    </submittedName>
</protein>
<feature type="non-terminal residue" evidence="1">
    <location>
        <position position="82"/>
    </location>
</feature>
<name>A0ABN8J574_9NEOP</name>
<gene>
    <name evidence="1" type="ORF">IPOD504_LOCUS16899</name>
</gene>
<sequence length="82" mass="9335">MARKWPRQFRQPRMRAWVGIPVAGQRPSAACTQRLSQGRSPFYVEQVRTGRINARSTFTGRIPALKAFIESCSNNWRVSAAN</sequence>
<proteinExistence type="predicted"/>
<evidence type="ECO:0000313" key="1">
    <source>
        <dbReference type="EMBL" id="CAH2075559.1"/>
    </source>
</evidence>
<evidence type="ECO:0000313" key="2">
    <source>
        <dbReference type="Proteomes" id="UP000837857"/>
    </source>
</evidence>